<feature type="domain" description="Aerotolerance regulator N-terminal" evidence="2">
    <location>
        <begin position="8"/>
        <end position="81"/>
    </location>
</feature>
<dbReference type="InterPro" id="IPR029062">
    <property type="entry name" value="Class_I_gatase-like"/>
</dbReference>
<dbReference type="InterPro" id="IPR011933">
    <property type="entry name" value="Double_TM_dom"/>
</dbReference>
<proteinExistence type="predicted"/>
<reference evidence="3 4" key="1">
    <citation type="submission" date="2016-10" db="EMBL/GenBank/DDBJ databases">
        <authorList>
            <person name="de Groot N.N."/>
        </authorList>
    </citation>
    <scope>NUCLEOTIDE SEQUENCE [LARGE SCALE GENOMIC DNA]</scope>
    <source>
        <strain evidence="3 4">CGMCC 1.6117</strain>
    </source>
</reference>
<feature type="transmembrane region" description="Helical" evidence="1">
    <location>
        <begin position="61"/>
        <end position="83"/>
    </location>
</feature>
<dbReference type="CDD" id="cd03143">
    <property type="entry name" value="A4_beta-galactosidase_middle_domain"/>
    <property type="match status" value="1"/>
</dbReference>
<name>A0A1I0SFA9_9RHOB</name>
<keyword evidence="1" id="KW-0472">Membrane</keyword>
<dbReference type="SUPFAM" id="SSF52317">
    <property type="entry name" value="Class I glutamine amidotransferase-like"/>
    <property type="match status" value="1"/>
</dbReference>
<sequence length="650" mass="68515">MLTLGPLGFLTPWILGALVALPVIWLILRAMPPAPKLVRFAGTRLLLGLQDAHPVARHTPWWLLVLRVLAIAALILAFAGPVWKPVPDQAGQGPLLIVMDGGWAAAPDWPQRQARAIRALDRATGAGQPAALLFADGRAEGALAFRPGAEIASRLRALQPAPWETAYPENPGEILAEAPEAGLTVLWFSDGLDHPRRGALLSALAARAAVTVVPPEAARQSLELVAGDAPALRLRATGQSAPPPVLAFGLDPQGTARELARLEPGEPITEAGVTTRMVPIDLPSELRNRITRFELQGVRAAGAVVLADDSVRRRKVALVGDDRATEGQRLLSPMHYLRRALSPSTDLIEGSLGDVLQAAPDVIVLVDQLGLPESDALAGWVDQGGLLIRFAGPRMGGSDELRQEPLLPVILREGGRDIGGALSWGEPRRLAPFAADGLFAGLEVPRDATVRAQLLAEPAPDLAERVLAQLSDGTPLVTRAPLGQGQIVLFHTTANAEWSNLAISGLFVEMLQRLIQTARASAELPEPAPDEDTFWIPQQLLDGFGRAATPQDPVPVAAAEFGKGPAPGIPAGLYRAGERIAALNAGGAMVPAEWPATVRLEAAGQAPGLDLRGWLIALAAALFALDALGSAWLARGGRSAASRRRRGATA</sequence>
<dbReference type="PANTHER" id="PTHR37464:SF1">
    <property type="entry name" value="BLL2463 PROTEIN"/>
    <property type="match status" value="1"/>
</dbReference>
<dbReference type="EMBL" id="FOJO01000001">
    <property type="protein sequence ID" value="SFA38113.1"/>
    <property type="molecule type" value="Genomic_DNA"/>
</dbReference>
<dbReference type="AlphaFoldDB" id="A0A1I0SFA9"/>
<evidence type="ECO:0000256" key="1">
    <source>
        <dbReference type="SAM" id="Phobius"/>
    </source>
</evidence>
<dbReference type="Proteomes" id="UP000182312">
    <property type="component" value="Unassembled WGS sequence"/>
</dbReference>
<feature type="transmembrane region" description="Helical" evidence="1">
    <location>
        <begin position="6"/>
        <end position="28"/>
    </location>
</feature>
<keyword evidence="1 3" id="KW-0812">Transmembrane</keyword>
<evidence type="ECO:0000313" key="3">
    <source>
        <dbReference type="EMBL" id="SFA38113.1"/>
    </source>
</evidence>
<organism evidence="3 4">
    <name type="scientific">Paracoccus halophilus</name>
    <dbReference type="NCBI Taxonomy" id="376733"/>
    <lineage>
        <taxon>Bacteria</taxon>
        <taxon>Pseudomonadati</taxon>
        <taxon>Pseudomonadota</taxon>
        <taxon>Alphaproteobacteria</taxon>
        <taxon>Rhodobacterales</taxon>
        <taxon>Paracoccaceae</taxon>
        <taxon>Paracoccus</taxon>
    </lineage>
</organism>
<gene>
    <name evidence="3" type="ORF">SAMN04487972_10182</name>
</gene>
<dbReference type="RefSeq" id="WP_331435180.1">
    <property type="nucleotide sequence ID" value="NZ_FOJO01000001.1"/>
</dbReference>
<dbReference type="Gene3D" id="3.40.50.880">
    <property type="match status" value="1"/>
</dbReference>
<dbReference type="InterPro" id="IPR024163">
    <property type="entry name" value="Aerotolerance_reg_N"/>
</dbReference>
<dbReference type="NCBIfam" id="TIGR02226">
    <property type="entry name" value="two_anch"/>
    <property type="match status" value="1"/>
</dbReference>
<keyword evidence="1" id="KW-1133">Transmembrane helix</keyword>
<evidence type="ECO:0000259" key="2">
    <source>
        <dbReference type="Pfam" id="PF07584"/>
    </source>
</evidence>
<dbReference type="Pfam" id="PF07584">
    <property type="entry name" value="BatA"/>
    <property type="match status" value="1"/>
</dbReference>
<evidence type="ECO:0000313" key="4">
    <source>
        <dbReference type="Proteomes" id="UP000182312"/>
    </source>
</evidence>
<protein>
    <submittedName>
        <fullName evidence="3">N-terminal double-transmembrane domain-containing protein</fullName>
    </submittedName>
</protein>
<dbReference type="PANTHER" id="PTHR37464">
    <property type="entry name" value="BLL2463 PROTEIN"/>
    <property type="match status" value="1"/>
</dbReference>
<feature type="transmembrane region" description="Helical" evidence="1">
    <location>
        <begin position="614"/>
        <end position="634"/>
    </location>
</feature>
<accession>A0A1I0SFA9</accession>